<dbReference type="OrthoDB" id="26681at2759"/>
<dbReference type="Proteomes" id="UP001154114">
    <property type="component" value="Chromosome 11"/>
</dbReference>
<feature type="compositionally biased region" description="Low complexity" evidence="1">
    <location>
        <begin position="1343"/>
        <end position="1361"/>
    </location>
</feature>
<keyword evidence="5" id="KW-1185">Reference proteome</keyword>
<protein>
    <recommendedName>
        <fullName evidence="6">Lysosomal trafficking regulator</fullName>
    </recommendedName>
</protein>
<evidence type="ECO:0008006" key="6">
    <source>
        <dbReference type="Google" id="ProtNLM"/>
    </source>
</evidence>
<feature type="compositionally biased region" description="Gly residues" evidence="1">
    <location>
        <begin position="211"/>
        <end position="225"/>
    </location>
</feature>
<feature type="domain" description="BEACH-type PH" evidence="3">
    <location>
        <begin position="893"/>
        <end position="1003"/>
    </location>
</feature>
<evidence type="ECO:0000259" key="3">
    <source>
        <dbReference type="PROSITE" id="PS51783"/>
    </source>
</evidence>
<dbReference type="PROSITE" id="PS51783">
    <property type="entry name" value="PH_BEACH"/>
    <property type="match status" value="1"/>
</dbReference>
<dbReference type="PANTHER" id="PTHR13743:SF86">
    <property type="entry name" value="LYSOSOMAL-TRAFFICKING REGULATOR"/>
    <property type="match status" value="1"/>
</dbReference>
<sequence length="1384" mass="151238">MSRVALLDHLLLACKERFLNSSCGALGGAASSGLVEVVRGLLGAPPLLHRLALLCDFLLLMHQASDTFVTHSRANFYFLLTSETQEMSEFSSSFSKKRPSKRVKKKTEDRPSASSTSTDDLTTDNSLNSLKDTAHNHELEDRIDSSCGSTESTKQMKSLINMQLKEGRKHTASSTSENSDTPAPELDTVHSAEGEGEGDAGEGEGAEDAGEGVGDAGEGAAGEGGQAREEELTEYIVVDVDDVNHTTVEMYTSGIYHQRRVRAGAASGWSACEGLLLLLRHSLALLPDHAHQQAICGAVSAESLVVLSNQRCARARAAAVRALAALARRANAETQRRLHAQHYYIHLANQISLYEGSWELAAACAALLTKCDVPLEDQLDDDIWTDVTEESLHRSPPLLALLPCCLADVPLAHNLTLLARRVIDKASLKLLSEVSLVEVVVRSIRGVGLLAAGFEGRELLLQDLHDLLNRVAVKALASQHSMQTISELHHMLTYVEMSAGGAAGVARVARDAQVALYNAQLDHLEDKLHCSYTASAKHNYFTTVLSSAVSLGEGARGERGELAARHVAAVTRAVSFLLTHDPHQPVLAERQLFDRLLNTLLLAVSGSAASRPKWWVSGGADWAGPLQELFWWAAAPAAGTRALQPALLRALYHAPAPVLHVLTPTDPAQLRKLSVYLLTTLKYVHGAAERGAGGVELAITDWARSWAVGTQAPLAERLASSALAPEAAALLRHDAERRARRAERTRALLAKVVWSKDGLAAKVTESAMCVTRGVVDAQNAQRKAFMEHLRRAHAQQAAAAQAWQRLIDTYTHEQAVWHDPRSYPSSWQLDPTEGPGRVRVRLRRAHLHINPKFLKPQHRHKAESASRGAPLRGVVGARGGWGAVRGGLVARLQLHETVGYMARVTCVTVASELDGELLLSDRCIHFVPEDAPQQLPRKDRLYIPEVQAAGCAQSWALEAVVQVASRRWCLQERAVELFLRSGHALLLAFRDTHERAAFLKALAASPHPPARIEPDTLTEAMTQWRNGSITNWEYLMRLNGLGGRSYNDLMQYPVLPFVIADYSSRILDLNDPASFRDLSKPMAIQNKNREQHYISIYNDLKSARHEGCSPLLSRQPHHYASLYSNSGGVLHYLVRLPPFTELFLNYQDNNFDMPDRTFHSLATTWRLITNDSPTDVKELIPELFYLPELFHNNEGLNLGKRQCGAGVDDVELPPWAADARLFTLVQRQALEAPYVTEHLPHWVDLVFGYKQTGQAALDAINVFPACTYYGFDPSALENEVDRTAAAAMVRTYGQAPRQLLRAPHPHASVELADAAPAPPVRRRGGRALGRGAPGLPPPRAARRALPGAAAARAAAPAQRGRAAARRRAARHARYAPPATPAPLS</sequence>
<dbReference type="Pfam" id="PF02138">
    <property type="entry name" value="Beach"/>
    <property type="match status" value="1"/>
</dbReference>
<dbReference type="EMBL" id="LR824014">
    <property type="protein sequence ID" value="CAD0199637.1"/>
    <property type="molecule type" value="Genomic_DNA"/>
</dbReference>
<dbReference type="Gene3D" id="1.10.1540.10">
    <property type="entry name" value="BEACH domain"/>
    <property type="match status" value="1"/>
</dbReference>
<feature type="compositionally biased region" description="Basic residues" evidence="1">
    <location>
        <begin position="1362"/>
        <end position="1373"/>
    </location>
</feature>
<feature type="compositionally biased region" description="Basic and acidic residues" evidence="1">
    <location>
        <begin position="132"/>
        <end position="144"/>
    </location>
</feature>
<dbReference type="InterPro" id="IPR000409">
    <property type="entry name" value="BEACH_dom"/>
</dbReference>
<feature type="compositionally biased region" description="Low complexity" evidence="1">
    <location>
        <begin position="114"/>
        <end position="130"/>
    </location>
</feature>
<evidence type="ECO:0000313" key="5">
    <source>
        <dbReference type="Proteomes" id="UP001154114"/>
    </source>
</evidence>
<dbReference type="InterPro" id="IPR036372">
    <property type="entry name" value="BEACH_dom_sf"/>
</dbReference>
<dbReference type="Gene3D" id="2.30.29.30">
    <property type="entry name" value="Pleckstrin-homology domain (PH domain)/Phosphotyrosine-binding domain (PTB)"/>
    <property type="match status" value="1"/>
</dbReference>
<proteinExistence type="predicted"/>
<dbReference type="SUPFAM" id="SSF81837">
    <property type="entry name" value="BEACH domain"/>
    <property type="match status" value="1"/>
</dbReference>
<dbReference type="Pfam" id="PF14844">
    <property type="entry name" value="PH_BEACH"/>
    <property type="match status" value="1"/>
</dbReference>
<feature type="region of interest" description="Disordered" evidence="1">
    <location>
        <begin position="1309"/>
        <end position="1384"/>
    </location>
</feature>
<feature type="compositionally biased region" description="Polar residues" evidence="1">
    <location>
        <begin position="172"/>
        <end position="181"/>
    </location>
</feature>
<feature type="compositionally biased region" description="Basic residues" evidence="1">
    <location>
        <begin position="95"/>
        <end position="105"/>
    </location>
</feature>
<evidence type="ECO:0000256" key="1">
    <source>
        <dbReference type="SAM" id="MobiDB-lite"/>
    </source>
</evidence>
<dbReference type="CDD" id="cd06071">
    <property type="entry name" value="Beach"/>
    <property type="match status" value="1"/>
</dbReference>
<feature type="domain" description="BEACH" evidence="2">
    <location>
        <begin position="1009"/>
        <end position="1307"/>
    </location>
</feature>
<dbReference type="InterPro" id="IPR050865">
    <property type="entry name" value="BEACH_Domain"/>
</dbReference>
<feature type="compositionally biased region" description="Polar residues" evidence="1">
    <location>
        <begin position="146"/>
        <end position="161"/>
    </location>
</feature>
<evidence type="ECO:0000313" key="4">
    <source>
        <dbReference type="EMBL" id="CAD0199637.1"/>
    </source>
</evidence>
<name>A0A9N8PYL2_CHRIL</name>
<gene>
    <name evidence="4" type="ORF">CINC_LOCUS1330</name>
</gene>
<organism evidence="4 5">
    <name type="scientific">Chrysodeixis includens</name>
    <name type="common">Soybean looper</name>
    <name type="synonym">Pseudoplusia includens</name>
    <dbReference type="NCBI Taxonomy" id="689277"/>
    <lineage>
        <taxon>Eukaryota</taxon>
        <taxon>Metazoa</taxon>
        <taxon>Ecdysozoa</taxon>
        <taxon>Arthropoda</taxon>
        <taxon>Hexapoda</taxon>
        <taxon>Insecta</taxon>
        <taxon>Pterygota</taxon>
        <taxon>Neoptera</taxon>
        <taxon>Endopterygota</taxon>
        <taxon>Lepidoptera</taxon>
        <taxon>Glossata</taxon>
        <taxon>Ditrysia</taxon>
        <taxon>Noctuoidea</taxon>
        <taxon>Noctuidae</taxon>
        <taxon>Plusiinae</taxon>
        <taxon>Chrysodeixis</taxon>
    </lineage>
</organism>
<feature type="compositionally biased region" description="Acidic residues" evidence="1">
    <location>
        <begin position="194"/>
        <end position="210"/>
    </location>
</feature>
<dbReference type="InterPro" id="IPR023362">
    <property type="entry name" value="PH-BEACH_dom"/>
</dbReference>
<dbReference type="InterPro" id="IPR011993">
    <property type="entry name" value="PH-like_dom_sf"/>
</dbReference>
<feature type="region of interest" description="Disordered" evidence="1">
    <location>
        <begin position="90"/>
        <end position="228"/>
    </location>
</feature>
<dbReference type="PROSITE" id="PS50197">
    <property type="entry name" value="BEACH"/>
    <property type="match status" value="1"/>
</dbReference>
<reference evidence="4" key="1">
    <citation type="submission" date="2021-12" db="EMBL/GenBank/DDBJ databases">
        <authorList>
            <person name="King R."/>
        </authorList>
    </citation>
    <scope>NUCLEOTIDE SEQUENCE</scope>
</reference>
<dbReference type="PANTHER" id="PTHR13743">
    <property type="entry name" value="BEIGE/BEACH-RELATED"/>
    <property type="match status" value="1"/>
</dbReference>
<dbReference type="SUPFAM" id="SSF50729">
    <property type="entry name" value="PH domain-like"/>
    <property type="match status" value="1"/>
</dbReference>
<dbReference type="SMART" id="SM01026">
    <property type="entry name" value="Beach"/>
    <property type="match status" value="1"/>
</dbReference>
<evidence type="ECO:0000259" key="2">
    <source>
        <dbReference type="PROSITE" id="PS50197"/>
    </source>
</evidence>
<accession>A0A9N8PYL2</accession>